<sequence>MTLSSRVAMPGQVRSVAAQDASGPLYVTSYGTSPLETVVTMMDLGGATAWQRTYAGTGRPRSRLSADGTLWVAYPHRGGRTLEGVLPDGSAHRTVVPARGAGEELSAFALLDDGFCIAWACASRMLRMSEDGQPASPSPRVARYTWDGDCLWSTPIALGAVSHPGVLGMGADTGWEVRPLRPWVPDEVDVDHWEPLLVSGDRVAASFTDARGGIGRTFFLDLAGGAIVSATSPAPTGRKAIAGPGEFLIGSQGYGEFTTRRYARDGNETARWASHGAMLVNGRGTVCGPELENCLPSTSRFRQLAPDNTLVDGPPLTGHYTSYPSMDQTGTSVFWRNGRLLAVDADLTPHELFAMDDSGSVLGRTLLMDDGLVVTSLGSEVVAFRTQLGPLAEGPWPCGDANLLGNPVVSGSGHP</sequence>
<evidence type="ECO:0000313" key="2">
    <source>
        <dbReference type="Proteomes" id="UP000509345"/>
    </source>
</evidence>
<accession>A0A7H8MQW6</accession>
<name>A0A7H8MQW6_STRMI</name>
<protein>
    <submittedName>
        <fullName evidence="1">Uncharacterized protein</fullName>
    </submittedName>
</protein>
<proteinExistence type="predicted"/>
<dbReference type="GeneID" id="87633327"/>
<dbReference type="EMBL" id="CP054926">
    <property type="protein sequence ID" value="QKW44441.1"/>
    <property type="molecule type" value="Genomic_DNA"/>
</dbReference>
<dbReference type="AlphaFoldDB" id="A0A7H8MQW6"/>
<organism evidence="1 2">
    <name type="scientific">Streptomyces microflavus</name>
    <name type="common">Streptomyces lipmanii</name>
    <dbReference type="NCBI Taxonomy" id="1919"/>
    <lineage>
        <taxon>Bacteria</taxon>
        <taxon>Bacillati</taxon>
        <taxon>Actinomycetota</taxon>
        <taxon>Actinomycetes</taxon>
        <taxon>Kitasatosporales</taxon>
        <taxon>Streptomycetaceae</taxon>
        <taxon>Streptomyces</taxon>
    </lineage>
</organism>
<dbReference type="Proteomes" id="UP000509345">
    <property type="component" value="Chromosome"/>
</dbReference>
<dbReference type="RefSeq" id="WP_176144231.1">
    <property type="nucleotide sequence ID" value="NZ_CP054926.1"/>
</dbReference>
<evidence type="ECO:0000313" key="1">
    <source>
        <dbReference type="EMBL" id="QKW44441.1"/>
    </source>
</evidence>
<gene>
    <name evidence="1" type="ORF">HUT09_18980</name>
</gene>
<reference evidence="1 2" key="1">
    <citation type="submission" date="2020-06" db="EMBL/GenBank/DDBJ databases">
        <title>Genome mining for natural products.</title>
        <authorList>
            <person name="Zhang B."/>
            <person name="Shi J."/>
            <person name="Ge H."/>
        </authorList>
    </citation>
    <scope>NUCLEOTIDE SEQUENCE [LARGE SCALE GENOMIC DNA]</scope>
    <source>
        <strain evidence="1 2">NA06532</strain>
    </source>
</reference>